<feature type="transmembrane region" description="Helical" evidence="1">
    <location>
        <begin position="111"/>
        <end position="129"/>
    </location>
</feature>
<reference evidence="2" key="1">
    <citation type="submission" date="2017-02" db="EMBL/GenBank/DDBJ databases">
        <authorList>
            <person name="Regsiter A."/>
            <person name="William W."/>
        </authorList>
    </citation>
    <scope>NUCLEOTIDE SEQUENCE</scope>
    <source>
        <strain evidence="2">BdmA 4</strain>
    </source>
</reference>
<feature type="transmembrane region" description="Helical" evidence="1">
    <location>
        <begin position="240"/>
        <end position="258"/>
    </location>
</feature>
<feature type="transmembrane region" description="Helical" evidence="1">
    <location>
        <begin position="211"/>
        <end position="234"/>
    </location>
</feature>
<dbReference type="InterPro" id="IPR018710">
    <property type="entry name" value="DUF2232"/>
</dbReference>
<feature type="transmembrane region" description="Helical" evidence="1">
    <location>
        <begin position="163"/>
        <end position="190"/>
    </location>
</feature>
<keyword evidence="1" id="KW-1133">Transmembrane helix</keyword>
<dbReference type="EMBL" id="FWDO01000007">
    <property type="protein sequence ID" value="SLM19722.1"/>
    <property type="molecule type" value="Genomic_DNA"/>
</dbReference>
<feature type="transmembrane region" description="Helical" evidence="1">
    <location>
        <begin position="81"/>
        <end position="104"/>
    </location>
</feature>
<dbReference type="AlphaFoldDB" id="A0A3P3XTV2"/>
<dbReference type="Pfam" id="PF09991">
    <property type="entry name" value="DUF2232"/>
    <property type="match status" value="1"/>
</dbReference>
<evidence type="ECO:0000256" key="1">
    <source>
        <dbReference type="SAM" id="Phobius"/>
    </source>
</evidence>
<proteinExistence type="predicted"/>
<evidence type="ECO:0000313" key="2">
    <source>
        <dbReference type="EMBL" id="SLM19722.1"/>
    </source>
</evidence>
<name>A0A3P3XTV2_9SPIR</name>
<gene>
    <name evidence="2" type="ORF">SPIRO4BDMA_70144</name>
</gene>
<feature type="transmembrane region" description="Helical" evidence="1">
    <location>
        <begin position="16"/>
        <end position="40"/>
    </location>
</feature>
<feature type="transmembrane region" description="Helical" evidence="1">
    <location>
        <begin position="279"/>
        <end position="302"/>
    </location>
</feature>
<keyword evidence="1" id="KW-0472">Membrane</keyword>
<feature type="transmembrane region" description="Helical" evidence="1">
    <location>
        <begin position="52"/>
        <end position="69"/>
    </location>
</feature>
<accession>A0A3P3XTV2</accession>
<keyword evidence="1" id="KW-0812">Transmembrane</keyword>
<sequence length="320" mass="34527">MDSISSRNSAHHIPAFLSWGVLSGLLYASGFLAMAFLVPIQYVFRKEGKKEGLLSMLISLVIVGLGNAFRFSDPNIMRLPLLLQTLVSPALLLLAIGSINLVNIDTWKKTVAAAVVLSVIFGFLLQASIGTEGVQQSIAGMIAQMIDSTGMQSPDISTIAQSYVAPAVSIIFDCFGAALWLMLAGSWWIGNRLGALKVSTEEKIQEGKSSSFNVPSWLLWPSIAGWTLLLFVLYGHKTGILAIIAWNASLAAASWYGLQGFSVISRFFQLKGMQQMTGLVLVLLAVLILLDTKVGLAVAMLVPVLGVSEVWLQYRIHKGA</sequence>
<organism evidence="2">
    <name type="scientific">uncultured spirochete</name>
    <dbReference type="NCBI Taxonomy" id="156406"/>
    <lineage>
        <taxon>Bacteria</taxon>
        <taxon>Pseudomonadati</taxon>
        <taxon>Spirochaetota</taxon>
        <taxon>Spirochaetia</taxon>
        <taxon>Spirochaetales</taxon>
        <taxon>environmental samples</taxon>
    </lineage>
</organism>
<evidence type="ECO:0008006" key="3">
    <source>
        <dbReference type="Google" id="ProtNLM"/>
    </source>
</evidence>
<protein>
    <recommendedName>
        <fullName evidence="3">DUF2232 domain-containing protein</fullName>
    </recommendedName>
</protein>